<dbReference type="SUPFAM" id="SSF54427">
    <property type="entry name" value="NTF2-like"/>
    <property type="match status" value="1"/>
</dbReference>
<accession>A0A0C4WX32</accession>
<dbReference type="KEGG" id="acx:Achr_c510"/>
<dbReference type="Proteomes" id="UP000068210">
    <property type="component" value="Plasmid pAcX50c"/>
</dbReference>
<keyword evidence="8" id="KW-0614">Plasmid</keyword>
<feature type="region of interest" description="Disordered" evidence="5">
    <location>
        <begin position="15"/>
        <end position="35"/>
    </location>
</feature>
<evidence type="ECO:0000256" key="2">
    <source>
        <dbReference type="ARBA" id="ARBA00022692"/>
    </source>
</evidence>
<dbReference type="RefSeq" id="WP_040107097.1">
    <property type="nucleotide sequence ID" value="NZ_CP010418.1"/>
</dbReference>
<feature type="domain" description="Bacterial virulence protein VirB8" evidence="7">
    <location>
        <begin position="43"/>
        <end position="253"/>
    </location>
</feature>
<keyword evidence="9" id="KW-1185">Reference proteome</keyword>
<evidence type="ECO:0000256" key="6">
    <source>
        <dbReference type="SAM" id="Phobius"/>
    </source>
</evidence>
<reference evidence="8 9" key="1">
    <citation type="journal article" date="2015" name="PLoS ONE">
        <title>Azotobacter Genomes: The Genome of Azotobacter chroococcum NCIMB 8003 (ATCC 4412).</title>
        <authorList>
            <person name="Robson R.L."/>
            <person name="Jones R."/>
            <person name="Robson R.M."/>
            <person name="Schwartz A."/>
            <person name="Richardson T.H."/>
        </authorList>
    </citation>
    <scope>NUCLEOTIDE SEQUENCE [LARGE SCALE GENOMIC DNA]</scope>
    <source>
        <strain evidence="8 9">NCIMB 8003</strain>
        <plasmid evidence="9">Plasmid pAcX50c</plasmid>
    </source>
</reference>
<evidence type="ECO:0000256" key="1">
    <source>
        <dbReference type="ARBA" id="ARBA00004167"/>
    </source>
</evidence>
<dbReference type="NCBIfam" id="NF010462">
    <property type="entry name" value="PRK13887.1"/>
    <property type="match status" value="1"/>
</dbReference>
<dbReference type="Gene3D" id="3.10.450.230">
    <property type="entry name" value="VirB8 protein"/>
    <property type="match status" value="1"/>
</dbReference>
<keyword evidence="4 6" id="KW-0472">Membrane</keyword>
<dbReference type="GO" id="GO:0016020">
    <property type="term" value="C:membrane"/>
    <property type="evidence" value="ECO:0007669"/>
    <property type="project" value="UniProtKB-SubCell"/>
</dbReference>
<name>A0A0C4WX32_9GAMM</name>
<evidence type="ECO:0000256" key="4">
    <source>
        <dbReference type="ARBA" id="ARBA00023136"/>
    </source>
</evidence>
<proteinExistence type="predicted"/>
<dbReference type="Pfam" id="PF04335">
    <property type="entry name" value="VirB8"/>
    <property type="match status" value="1"/>
</dbReference>
<keyword evidence="3 6" id="KW-1133">Transmembrane helix</keyword>
<dbReference type="InterPro" id="IPR007430">
    <property type="entry name" value="VirB8"/>
</dbReference>
<dbReference type="EMBL" id="CP010418">
    <property type="protein sequence ID" value="AJE23532.1"/>
    <property type="molecule type" value="Genomic_DNA"/>
</dbReference>
<dbReference type="HOGENOM" id="CLU_076026_1_0_6"/>
<dbReference type="CDD" id="cd16425">
    <property type="entry name" value="TrbF"/>
    <property type="match status" value="1"/>
</dbReference>
<gene>
    <name evidence="8" type="primary">trbF</name>
    <name evidence="8" type="ORF">Achr_c510</name>
</gene>
<organism evidence="8 9">
    <name type="scientific">Azotobacter chroococcum NCIMB 8003</name>
    <dbReference type="NCBI Taxonomy" id="1328314"/>
    <lineage>
        <taxon>Bacteria</taxon>
        <taxon>Pseudomonadati</taxon>
        <taxon>Pseudomonadota</taxon>
        <taxon>Gammaproteobacteria</taxon>
        <taxon>Pseudomonadales</taxon>
        <taxon>Pseudomonadaceae</taxon>
        <taxon>Azotobacter</taxon>
    </lineage>
</organism>
<feature type="transmembrane region" description="Helical" evidence="6">
    <location>
        <begin position="60"/>
        <end position="82"/>
    </location>
</feature>
<dbReference type="InterPro" id="IPR035658">
    <property type="entry name" value="TrbF"/>
</dbReference>
<evidence type="ECO:0000256" key="3">
    <source>
        <dbReference type="ARBA" id="ARBA00022989"/>
    </source>
</evidence>
<geneLocation type="plasmid" evidence="8 9">
    <name>pAcX50c</name>
</geneLocation>
<dbReference type="AlphaFoldDB" id="A0A0C4WX32"/>
<comment type="subcellular location">
    <subcellularLocation>
        <location evidence="1">Membrane</location>
        <topology evidence="1">Single-pass membrane protein</topology>
    </subcellularLocation>
</comment>
<evidence type="ECO:0000313" key="9">
    <source>
        <dbReference type="Proteomes" id="UP000068210"/>
    </source>
</evidence>
<evidence type="ECO:0000256" key="5">
    <source>
        <dbReference type="SAM" id="MobiDB-lite"/>
    </source>
</evidence>
<dbReference type="InterPro" id="IPR032710">
    <property type="entry name" value="NTF2-like_dom_sf"/>
</dbReference>
<evidence type="ECO:0000313" key="8">
    <source>
        <dbReference type="EMBL" id="AJE23532.1"/>
    </source>
</evidence>
<evidence type="ECO:0000259" key="7">
    <source>
        <dbReference type="Pfam" id="PF04335"/>
    </source>
</evidence>
<sequence>MSFADTLKRFVLKKPADTDPQRLSGPMAGSRRNRETENPYLAARRTWNNHDSSLVSSRQAWQVIGILSLMIALAGVGGIIHIGSQSKFIPYIVQVDKLGQSVAYGRADRAGEADQRVIAARIASFIADARVVTPDVKLQRDAVFRTYSVLAPNDPSTKKMNEWLNGDAEASPFKRAAKETVSIEIRSVMPQTAETWQVDWVETTRDRQGVKKSEGTYRALVTVYQAEPNINTKEEEMWMNPIRLFVRDFTWSKQI</sequence>
<keyword evidence="2 6" id="KW-0812">Transmembrane</keyword>
<protein>
    <submittedName>
        <fullName evidence="8">TrbF mating pair formation protein</fullName>
    </submittedName>
</protein>